<accession>A0A0D3AV43</accession>
<sequence>MWSNNQSDGIETTDLRVKLNSKIPDLREKLKRCKTDRSKAEPETFVPHQRKTQDLRTNDVIRERASREISALEHVHGKIPPGNDSVRYVKGFLRKAITAKQWPTTPEASPKITFSAEDAAGVHMPHNDSFLVDIGISD</sequence>
<reference evidence="2 3" key="1">
    <citation type="journal article" date="2014" name="Genome Biol.">
        <title>Transcriptome and methylome profiling reveals relics of genome dominance in the mesopolyploid Brassica oleracea.</title>
        <authorList>
            <person name="Parkin I.A."/>
            <person name="Koh C."/>
            <person name="Tang H."/>
            <person name="Robinson S.J."/>
            <person name="Kagale S."/>
            <person name="Clarke W.E."/>
            <person name="Town C.D."/>
            <person name="Nixon J."/>
            <person name="Krishnakumar V."/>
            <person name="Bidwell S.L."/>
            <person name="Denoeud F."/>
            <person name="Belcram H."/>
            <person name="Links M.G."/>
            <person name="Just J."/>
            <person name="Clarke C."/>
            <person name="Bender T."/>
            <person name="Huebert T."/>
            <person name="Mason A.S."/>
            <person name="Pires J.C."/>
            <person name="Barker G."/>
            <person name="Moore J."/>
            <person name="Walley P.G."/>
            <person name="Manoli S."/>
            <person name="Batley J."/>
            <person name="Edwards D."/>
            <person name="Nelson M.N."/>
            <person name="Wang X."/>
            <person name="Paterson A.H."/>
            <person name="King G."/>
            <person name="Bancroft I."/>
            <person name="Chalhoub B."/>
            <person name="Sharpe A.G."/>
        </authorList>
    </citation>
    <scope>NUCLEOTIDE SEQUENCE</scope>
    <source>
        <strain evidence="2 3">cv. TO1000</strain>
    </source>
</reference>
<feature type="region of interest" description="Disordered" evidence="1">
    <location>
        <begin position="33"/>
        <end position="53"/>
    </location>
</feature>
<dbReference type="EnsemblPlants" id="Bo2g133930.1">
    <property type="protein sequence ID" value="Bo2g133930.1"/>
    <property type="gene ID" value="Bo2g133930"/>
</dbReference>
<dbReference type="Proteomes" id="UP000032141">
    <property type="component" value="Chromosome C2"/>
</dbReference>
<dbReference type="Gramene" id="Bo2g133930.1">
    <property type="protein sequence ID" value="Bo2g133930.1"/>
    <property type="gene ID" value="Bo2g133930"/>
</dbReference>
<name>A0A0D3AV43_BRAOL</name>
<evidence type="ECO:0000313" key="3">
    <source>
        <dbReference type="Proteomes" id="UP000032141"/>
    </source>
</evidence>
<reference evidence="2" key="2">
    <citation type="submission" date="2015-03" db="UniProtKB">
        <authorList>
            <consortium name="EnsemblPlants"/>
        </authorList>
    </citation>
    <scope>IDENTIFICATION</scope>
</reference>
<evidence type="ECO:0000256" key="1">
    <source>
        <dbReference type="SAM" id="MobiDB-lite"/>
    </source>
</evidence>
<feature type="compositionally biased region" description="Basic and acidic residues" evidence="1">
    <location>
        <begin position="33"/>
        <end position="42"/>
    </location>
</feature>
<proteinExistence type="predicted"/>
<evidence type="ECO:0000313" key="2">
    <source>
        <dbReference type="EnsemblPlants" id="Bo2g133930.1"/>
    </source>
</evidence>
<keyword evidence="3" id="KW-1185">Reference proteome</keyword>
<dbReference type="AlphaFoldDB" id="A0A0D3AV43"/>
<dbReference type="HOGENOM" id="CLU_1858022_0_0_1"/>
<protein>
    <submittedName>
        <fullName evidence="2">Uncharacterized protein</fullName>
    </submittedName>
</protein>
<organism evidence="2 3">
    <name type="scientific">Brassica oleracea var. oleracea</name>
    <dbReference type="NCBI Taxonomy" id="109376"/>
    <lineage>
        <taxon>Eukaryota</taxon>
        <taxon>Viridiplantae</taxon>
        <taxon>Streptophyta</taxon>
        <taxon>Embryophyta</taxon>
        <taxon>Tracheophyta</taxon>
        <taxon>Spermatophyta</taxon>
        <taxon>Magnoliopsida</taxon>
        <taxon>eudicotyledons</taxon>
        <taxon>Gunneridae</taxon>
        <taxon>Pentapetalae</taxon>
        <taxon>rosids</taxon>
        <taxon>malvids</taxon>
        <taxon>Brassicales</taxon>
        <taxon>Brassicaceae</taxon>
        <taxon>Brassiceae</taxon>
        <taxon>Brassica</taxon>
    </lineage>
</organism>